<dbReference type="GO" id="GO:0003700">
    <property type="term" value="F:DNA-binding transcription factor activity"/>
    <property type="evidence" value="ECO:0007669"/>
    <property type="project" value="InterPro"/>
</dbReference>
<dbReference type="InterPro" id="IPR036388">
    <property type="entry name" value="WH-like_DNA-bd_sf"/>
</dbReference>
<dbReference type="AlphaFoldDB" id="A0A5N1GHV0"/>
<dbReference type="OrthoDB" id="9794330at2"/>
<dbReference type="InterPro" id="IPR036390">
    <property type="entry name" value="WH_DNA-bd_sf"/>
</dbReference>
<dbReference type="SMART" id="SM00418">
    <property type="entry name" value="HTH_ARSR"/>
    <property type="match status" value="1"/>
</dbReference>
<dbReference type="InterPro" id="IPR001845">
    <property type="entry name" value="HTH_ArsR_DNA-bd_dom"/>
</dbReference>
<sequence>MLREGGFAINYDELALVMKAMSDPNRLKILDLISCDGKRACEILYFFNFTQPTLSHHMKSLCEANLVEKSRDGKWVFYTLNRKTIGQINEQISKLLADDESDCLCHLMTNYDEIDERK</sequence>
<dbReference type="PROSITE" id="PS50987">
    <property type="entry name" value="HTH_ARSR_2"/>
    <property type="match status" value="1"/>
</dbReference>
<keyword evidence="1" id="KW-0805">Transcription regulation</keyword>
<accession>A0A5N1GHV0</accession>
<dbReference type="Proteomes" id="UP000327148">
    <property type="component" value="Unassembled WGS sequence"/>
</dbReference>
<evidence type="ECO:0000313" key="5">
    <source>
        <dbReference type="EMBL" id="KAA9300525.1"/>
    </source>
</evidence>
<dbReference type="GO" id="GO:0003677">
    <property type="term" value="F:DNA binding"/>
    <property type="evidence" value="ECO:0007669"/>
    <property type="project" value="UniProtKB-KW"/>
</dbReference>
<keyword evidence="2" id="KW-0238">DNA-binding</keyword>
<dbReference type="PRINTS" id="PR00778">
    <property type="entry name" value="HTHARSR"/>
</dbReference>
<reference evidence="5 6" key="1">
    <citation type="submission" date="2019-09" db="EMBL/GenBank/DDBJ databases">
        <title>Draft genome sequence assemblies of isolates from the urinary tract.</title>
        <authorList>
            <person name="Mores C.R."/>
            <person name="Putonti C."/>
            <person name="Wolfe A.J."/>
        </authorList>
    </citation>
    <scope>NUCLEOTIDE SEQUENCE [LARGE SCALE GENOMIC DNA]</scope>
    <source>
        <strain evidence="5 6">UMB623</strain>
    </source>
</reference>
<dbReference type="Gene3D" id="1.10.10.10">
    <property type="entry name" value="Winged helix-like DNA-binding domain superfamily/Winged helix DNA-binding domain"/>
    <property type="match status" value="1"/>
</dbReference>
<dbReference type="PANTHER" id="PTHR33154:SF18">
    <property type="entry name" value="ARSENICAL RESISTANCE OPERON REPRESSOR"/>
    <property type="match status" value="1"/>
</dbReference>
<dbReference type="Pfam" id="PF01022">
    <property type="entry name" value="HTH_5"/>
    <property type="match status" value="1"/>
</dbReference>
<dbReference type="NCBIfam" id="NF033788">
    <property type="entry name" value="HTH_metalloreg"/>
    <property type="match status" value="1"/>
</dbReference>
<feature type="domain" description="HTH arsR-type" evidence="4">
    <location>
        <begin position="2"/>
        <end position="100"/>
    </location>
</feature>
<evidence type="ECO:0000256" key="3">
    <source>
        <dbReference type="ARBA" id="ARBA00023163"/>
    </source>
</evidence>
<dbReference type="InterPro" id="IPR011991">
    <property type="entry name" value="ArsR-like_HTH"/>
</dbReference>
<protein>
    <submittedName>
        <fullName evidence="5">Winged helix-turn-helix transcriptional regulator</fullName>
    </submittedName>
</protein>
<keyword evidence="3" id="KW-0804">Transcription</keyword>
<dbReference type="EMBL" id="VYWO01000004">
    <property type="protein sequence ID" value="KAA9300525.1"/>
    <property type="molecule type" value="Genomic_DNA"/>
</dbReference>
<dbReference type="SUPFAM" id="SSF46785">
    <property type="entry name" value="Winged helix' DNA-binding domain"/>
    <property type="match status" value="1"/>
</dbReference>
<evidence type="ECO:0000259" key="4">
    <source>
        <dbReference type="PROSITE" id="PS50987"/>
    </source>
</evidence>
<evidence type="ECO:0000313" key="6">
    <source>
        <dbReference type="Proteomes" id="UP000327148"/>
    </source>
</evidence>
<dbReference type="RefSeq" id="WP_083290607.1">
    <property type="nucleotide sequence ID" value="NZ_VYWO01000004.1"/>
</dbReference>
<name>A0A5N1GHV0_9LACT</name>
<proteinExistence type="predicted"/>
<comment type="caution">
    <text evidence="5">The sequence shown here is derived from an EMBL/GenBank/DDBJ whole genome shotgun (WGS) entry which is preliminary data.</text>
</comment>
<organism evidence="5 6">
    <name type="scientific">Aerococcus sanguinicola</name>
    <dbReference type="NCBI Taxonomy" id="119206"/>
    <lineage>
        <taxon>Bacteria</taxon>
        <taxon>Bacillati</taxon>
        <taxon>Bacillota</taxon>
        <taxon>Bacilli</taxon>
        <taxon>Lactobacillales</taxon>
        <taxon>Aerococcaceae</taxon>
        <taxon>Aerococcus</taxon>
    </lineage>
</organism>
<dbReference type="PANTHER" id="PTHR33154">
    <property type="entry name" value="TRANSCRIPTIONAL REGULATOR, ARSR FAMILY"/>
    <property type="match status" value="1"/>
</dbReference>
<evidence type="ECO:0000256" key="2">
    <source>
        <dbReference type="ARBA" id="ARBA00023125"/>
    </source>
</evidence>
<gene>
    <name evidence="5" type="ORF">F6I03_06885</name>
</gene>
<dbReference type="InterPro" id="IPR051081">
    <property type="entry name" value="HTH_MetalResp_TranReg"/>
</dbReference>
<evidence type="ECO:0000256" key="1">
    <source>
        <dbReference type="ARBA" id="ARBA00023015"/>
    </source>
</evidence>
<dbReference type="CDD" id="cd00090">
    <property type="entry name" value="HTH_ARSR"/>
    <property type="match status" value="1"/>
</dbReference>